<dbReference type="RefSeq" id="WP_086889376.1">
    <property type="nucleotide sequence ID" value="NZ_CP019893.1"/>
</dbReference>
<evidence type="ECO:0000313" key="3">
    <source>
        <dbReference type="Proteomes" id="UP000250088"/>
    </source>
</evidence>
<dbReference type="KEGG" id="naj:B1756_15565"/>
<accession>A0A2Z2HUZ0</accession>
<evidence type="ECO:0000259" key="1">
    <source>
        <dbReference type="Pfam" id="PF07992"/>
    </source>
</evidence>
<gene>
    <name evidence="2" type="ORF">B1756_15565</name>
</gene>
<dbReference type="InterPro" id="IPR023753">
    <property type="entry name" value="FAD/NAD-binding_dom"/>
</dbReference>
<reference evidence="3" key="1">
    <citation type="submission" date="2017-02" db="EMBL/GenBank/DDBJ databases">
        <title>Natronthermophilus aegyptiacus gen. nov.,sp. nov., an aerobic, extremely halophilic alkalithermophilic archaeon isolated from the athalassohaline Wadi An Natrun, Egypt.</title>
        <authorList>
            <person name="Zhao B."/>
        </authorList>
    </citation>
    <scope>NUCLEOTIDE SEQUENCE [LARGE SCALE GENOMIC DNA]</scope>
    <source>
        <strain evidence="3">JW/NM-HA 15</strain>
    </source>
</reference>
<dbReference type="SUPFAM" id="SSF51905">
    <property type="entry name" value="FAD/NAD(P)-binding domain"/>
    <property type="match status" value="2"/>
</dbReference>
<dbReference type="InterPro" id="IPR036188">
    <property type="entry name" value="FAD/NAD-bd_sf"/>
</dbReference>
<dbReference type="PANTHER" id="PTHR10632">
    <property type="entry name" value="SULFIDE:QUINONE OXIDOREDUCTASE"/>
    <property type="match status" value="1"/>
</dbReference>
<dbReference type="AlphaFoldDB" id="A0A2Z2HUZ0"/>
<keyword evidence="3" id="KW-1185">Reference proteome</keyword>
<dbReference type="GO" id="GO:0070221">
    <property type="term" value="P:sulfide oxidation, using sulfide:quinone oxidoreductase"/>
    <property type="evidence" value="ECO:0007669"/>
    <property type="project" value="TreeGrafter"/>
</dbReference>
<proteinExistence type="predicted"/>
<dbReference type="GO" id="GO:0070224">
    <property type="term" value="F:sulfide:quinone oxidoreductase activity"/>
    <property type="evidence" value="ECO:0007669"/>
    <property type="project" value="TreeGrafter"/>
</dbReference>
<dbReference type="PANTHER" id="PTHR10632:SF2">
    <property type="entry name" value="SULFIDE:QUINONE OXIDOREDUCTASE, MITOCHONDRIAL"/>
    <property type="match status" value="1"/>
</dbReference>
<sequence length="392" mass="44023">MSATPHVVVLGGGAGGLMTANRLSRKLDHVDVTVVDRSEYHYYQPSYYLIPFGYKEPDQQRRPITDLLREGITFRQATVEGVDPDDQIVQTDDGDLAYDYLVVALGNALRDDTVDGLVDAWEETDSVFPFYHYEAALELGEALEEFDGGRFVVSVPETPIKCGGAPLKLTMLAEDYFRREGMREEVELVMTKPIEVPFGTTPQKAPYNEKIEEIWADRDIEFVPEFTVAEVDGEATEIHSTDGRTVEYDMYAPVTPQYGHTALTEHSPLTGDGEYVTVDEERLQHDEYDEVFALGDCSNLPTSRTASAARKQTHTLVDNLAALIEDRSFTASYDGYTACPLLTEKGKAMIAEFDYEKPISAPINSKMNWIMDVNVIPSMYWSTWMRGYDPVP</sequence>
<organism evidence="2 3">
    <name type="scientific">Natrarchaeobaculum aegyptiacum</name>
    <dbReference type="NCBI Taxonomy" id="745377"/>
    <lineage>
        <taxon>Archaea</taxon>
        <taxon>Methanobacteriati</taxon>
        <taxon>Methanobacteriota</taxon>
        <taxon>Stenosarchaea group</taxon>
        <taxon>Halobacteria</taxon>
        <taxon>Halobacteriales</taxon>
        <taxon>Natrialbaceae</taxon>
        <taxon>Natrarchaeobaculum</taxon>
    </lineage>
</organism>
<evidence type="ECO:0000313" key="2">
    <source>
        <dbReference type="EMBL" id="ARS91011.1"/>
    </source>
</evidence>
<name>A0A2Z2HUZ0_9EURY</name>
<dbReference type="OrthoDB" id="38899at2157"/>
<feature type="domain" description="FAD/NAD(P)-binding" evidence="1">
    <location>
        <begin position="6"/>
        <end position="117"/>
    </location>
</feature>
<dbReference type="Proteomes" id="UP000250088">
    <property type="component" value="Chromosome"/>
</dbReference>
<dbReference type="Pfam" id="PF07992">
    <property type="entry name" value="Pyr_redox_2"/>
    <property type="match status" value="1"/>
</dbReference>
<protein>
    <submittedName>
        <fullName evidence="2">Pyridine nucleotide-disulfide oxidoreductase</fullName>
    </submittedName>
</protein>
<dbReference type="Gene3D" id="3.50.50.60">
    <property type="entry name" value="FAD/NAD(P)-binding domain"/>
    <property type="match status" value="2"/>
</dbReference>
<dbReference type="GeneID" id="32895520"/>
<dbReference type="GO" id="GO:0071949">
    <property type="term" value="F:FAD binding"/>
    <property type="evidence" value="ECO:0007669"/>
    <property type="project" value="TreeGrafter"/>
</dbReference>
<dbReference type="EMBL" id="CP019893">
    <property type="protein sequence ID" value="ARS91011.1"/>
    <property type="molecule type" value="Genomic_DNA"/>
</dbReference>
<dbReference type="InterPro" id="IPR015904">
    <property type="entry name" value="Sulphide_quinone_reductase"/>
</dbReference>